<proteinExistence type="predicted"/>
<dbReference type="RefSeq" id="WP_066714360.1">
    <property type="nucleotide sequence ID" value="NZ_JARFNM010000001.1"/>
</dbReference>
<dbReference type="EMBL" id="LSCV01000031">
    <property type="protein sequence ID" value="KXB40166.1"/>
    <property type="molecule type" value="Genomic_DNA"/>
</dbReference>
<reference evidence="2" key="1">
    <citation type="submission" date="2016-01" db="EMBL/GenBank/DDBJ databases">
        <authorList>
            <person name="Mitreva M."/>
            <person name="Pepin K.H."/>
            <person name="Mihindukulasuriya K.A."/>
            <person name="Fulton R."/>
            <person name="Fronick C."/>
            <person name="O'Laughlin M."/>
            <person name="Miner T."/>
            <person name="Herter B."/>
            <person name="Rosa B.A."/>
            <person name="Cordes M."/>
            <person name="Tomlinson C."/>
            <person name="Wollam A."/>
            <person name="Palsikar V.B."/>
            <person name="Mardis E.R."/>
            <person name="Wilson R.K."/>
        </authorList>
    </citation>
    <scope>NUCLEOTIDE SEQUENCE [LARGE SCALE GENOMIC DNA]</scope>
    <source>
        <strain evidence="2">KA00274</strain>
    </source>
</reference>
<dbReference type="STRING" id="1497955.HMPREF1872_00977"/>
<keyword evidence="2" id="KW-1185">Reference proteome</keyword>
<evidence type="ECO:0000313" key="2">
    <source>
        <dbReference type="Proteomes" id="UP000070080"/>
    </source>
</evidence>
<organism evidence="1 2">
    <name type="scientific">Amygdalobacter nucleatus</name>
    <dbReference type="NCBI Taxonomy" id="3029274"/>
    <lineage>
        <taxon>Bacteria</taxon>
        <taxon>Bacillati</taxon>
        <taxon>Bacillota</taxon>
        <taxon>Clostridia</taxon>
        <taxon>Eubacteriales</taxon>
        <taxon>Oscillospiraceae</taxon>
        <taxon>Amygdalobacter</taxon>
    </lineage>
</organism>
<accession>A0A133YAD3</accession>
<evidence type="ECO:0000313" key="1">
    <source>
        <dbReference type="EMBL" id="KXB40166.1"/>
    </source>
</evidence>
<gene>
    <name evidence="1" type="ORF">HMPREF1872_00977</name>
</gene>
<name>A0A133YAD3_9FIRM</name>
<comment type="caution">
    <text evidence="1">The sequence shown here is derived from an EMBL/GenBank/DDBJ whole genome shotgun (WGS) entry which is preliminary data.</text>
</comment>
<dbReference type="Proteomes" id="UP000070080">
    <property type="component" value="Unassembled WGS sequence"/>
</dbReference>
<protein>
    <submittedName>
        <fullName evidence="1">Uncharacterized protein</fullName>
    </submittedName>
</protein>
<sequence length="284" mass="33391">MALFTPIHKVKLAKLSSLETAANAITYPKESKQNLRLVKYQTINLRNIDLAENRYLLLSIPPELSFSHTQLAYLINKQNRPIPCCFNWQFLGFKKLNKQNCLANINNLICVADYDFNYQRKFTLQLLCELLGLCLELVLCNQAAWYLSNLIMFDRDRIFFSVKEHRWYLVLLPLEVSNKQNLEINTIQTNYAVQAQTDIYVTDTSPILKDYQRQVQDKLDELIQFCLKNLQQYMNYQSKNVKGLFMRKKAMHTEVDLTKIYTYINSDTWPELISYLAKIGNEQT</sequence>
<dbReference type="AlphaFoldDB" id="A0A133YAD3"/>